<dbReference type="AlphaFoldDB" id="A0A923JCN8"/>
<reference evidence="1" key="2">
    <citation type="submission" date="2020-07" db="EMBL/GenBank/DDBJ databases">
        <authorList>
            <person name="Lood C."/>
            <person name="Girard L."/>
        </authorList>
    </citation>
    <scope>NUCLEOTIDE SEQUENCE</scope>
    <source>
        <strain evidence="1">SWRI153</strain>
    </source>
</reference>
<keyword evidence="3" id="KW-1185">Reference proteome</keyword>
<proteinExistence type="predicted"/>
<organism evidence="1">
    <name type="scientific">Pseudomonas khorasanensis</name>
    <dbReference type="NCBI Taxonomy" id="2745508"/>
    <lineage>
        <taxon>Bacteria</taxon>
        <taxon>Pseudomonadati</taxon>
        <taxon>Pseudomonadota</taxon>
        <taxon>Gammaproteobacteria</taxon>
        <taxon>Pseudomonadales</taxon>
        <taxon>Pseudomonadaceae</taxon>
        <taxon>Pseudomonas</taxon>
    </lineage>
</organism>
<reference evidence="2" key="3">
    <citation type="submission" date="2021-06" db="EMBL/GenBank/DDBJ databases">
        <title>Updating the genus Pseudomonas: Description of 43 new species and partition of the Pseudomonas putida group.</title>
        <authorList>
            <person name="Girard L."/>
            <person name="Lood C."/>
            <person name="Vandamme P."/>
            <person name="Rokni-Zadeh H."/>
            <person name="Van Noort V."/>
            <person name="Hofte M."/>
            <person name="Lavigne R."/>
            <person name="De Mot R."/>
        </authorList>
    </citation>
    <scope>NUCLEOTIDE SEQUENCE</scope>
    <source>
        <strain evidence="2">SWRI153</strain>
    </source>
</reference>
<evidence type="ECO:0000313" key="1">
    <source>
        <dbReference type="EMBL" id="MBC3340180.1"/>
    </source>
</evidence>
<name>A0A923JCN8_9PSED</name>
<dbReference type="EMBL" id="JABWQP020000001">
    <property type="protein sequence ID" value="MBV4484561.1"/>
    <property type="molecule type" value="Genomic_DNA"/>
</dbReference>
<dbReference type="Proteomes" id="UP000648816">
    <property type="component" value="Unassembled WGS sequence"/>
</dbReference>
<evidence type="ECO:0000313" key="2">
    <source>
        <dbReference type="EMBL" id="MBV4484561.1"/>
    </source>
</evidence>
<sequence>MKNVKDSQPTADPSQQLLEKASAAFERDCQQACRRLRVHIALNVFGVGTLIPNNLADEYPDHDASAQSQRGDASYRPAMTLFADSASAAHGSAIGASEYPLH</sequence>
<dbReference type="EMBL" id="JABWQP010000001">
    <property type="protein sequence ID" value="MBC3340180.1"/>
    <property type="molecule type" value="Genomic_DNA"/>
</dbReference>
<evidence type="ECO:0000313" key="3">
    <source>
        <dbReference type="Proteomes" id="UP000648816"/>
    </source>
</evidence>
<reference evidence="1 3" key="1">
    <citation type="journal article" date="2020" name="Microorganisms">
        <title>Reliable Identification of Environmental Pseudomonas Isolates Using the rpoD Gene.</title>
        <authorList>
            <consortium name="The Broad Institute Genome Sequencing Platform"/>
            <person name="Girard L."/>
            <person name="Lood C."/>
            <person name="Rokni-Zadeh H."/>
            <person name="van Noort V."/>
            <person name="Lavigne R."/>
            <person name="De Mot R."/>
        </authorList>
    </citation>
    <scope>NUCLEOTIDE SEQUENCE</scope>
    <source>
        <strain evidence="1 3">SWRI153</strain>
    </source>
</reference>
<gene>
    <name evidence="2" type="ORF">HU727_003030</name>
    <name evidence="1" type="ORF">HU727_00840</name>
</gene>
<dbReference type="RefSeq" id="WP_186528216.1">
    <property type="nucleotide sequence ID" value="NZ_JABWQP020000001.1"/>
</dbReference>
<accession>A0A923JCN8</accession>
<comment type="caution">
    <text evidence="1">The sequence shown here is derived from an EMBL/GenBank/DDBJ whole genome shotgun (WGS) entry which is preliminary data.</text>
</comment>
<protein>
    <submittedName>
        <fullName evidence="1">Uncharacterized protein</fullName>
    </submittedName>
</protein>